<keyword evidence="5" id="KW-1133">Transmembrane helix</keyword>
<keyword evidence="3" id="KW-0862">Zinc</keyword>
<organism evidence="8">
    <name type="scientific">Caenorhabditis remanei</name>
    <name type="common">Caenorhabditis vulgaris</name>
    <dbReference type="NCBI Taxonomy" id="31234"/>
    <lineage>
        <taxon>Eukaryota</taxon>
        <taxon>Metazoa</taxon>
        <taxon>Ecdysozoa</taxon>
        <taxon>Nematoda</taxon>
        <taxon>Chromadorea</taxon>
        <taxon>Rhabditida</taxon>
        <taxon>Rhabditina</taxon>
        <taxon>Rhabditomorpha</taxon>
        <taxon>Rhabditoidea</taxon>
        <taxon>Rhabditidae</taxon>
        <taxon>Peloderinae</taxon>
        <taxon>Caenorhabditis</taxon>
    </lineage>
</organism>
<keyword evidence="5" id="KW-0812">Transmembrane</keyword>
<dbReference type="SUPFAM" id="SSF57850">
    <property type="entry name" value="RING/U-box"/>
    <property type="match status" value="1"/>
</dbReference>
<dbReference type="AlphaFoldDB" id="E3NKY7"/>
<dbReference type="InterPro" id="IPR013083">
    <property type="entry name" value="Znf_RING/FYVE/PHD"/>
</dbReference>
<evidence type="ECO:0000256" key="2">
    <source>
        <dbReference type="ARBA" id="ARBA00022771"/>
    </source>
</evidence>
<keyword evidence="2 4" id="KW-0863">Zinc-finger</keyword>
<dbReference type="GO" id="GO:0008270">
    <property type="term" value="F:zinc ion binding"/>
    <property type="evidence" value="ECO:0007669"/>
    <property type="project" value="UniProtKB-KW"/>
</dbReference>
<accession>E3NKY7</accession>
<gene>
    <name evidence="7" type="ORF">CRE_29235</name>
</gene>
<dbReference type="HOGENOM" id="CLU_1290025_0_0_1"/>
<evidence type="ECO:0000256" key="5">
    <source>
        <dbReference type="SAM" id="Phobius"/>
    </source>
</evidence>
<dbReference type="InterPro" id="IPR052667">
    <property type="entry name" value="E3_ubiquitin-ligase_RING"/>
</dbReference>
<feature type="domain" description="RING-type" evidence="6">
    <location>
        <begin position="140"/>
        <end position="187"/>
    </location>
</feature>
<evidence type="ECO:0000256" key="1">
    <source>
        <dbReference type="ARBA" id="ARBA00022723"/>
    </source>
</evidence>
<dbReference type="PANTHER" id="PTHR47156:SF7">
    <property type="entry name" value="RING-TYPE DOMAIN-CONTAINING PROTEIN"/>
    <property type="match status" value="1"/>
</dbReference>
<proteinExistence type="predicted"/>
<dbReference type="eggNOG" id="KOG4185">
    <property type="taxonomic scope" value="Eukaryota"/>
</dbReference>
<dbReference type="PANTHER" id="PTHR47156">
    <property type="entry name" value="PROTEIN CBG20824"/>
    <property type="match status" value="1"/>
</dbReference>
<reference evidence="7" key="1">
    <citation type="submission" date="2007-07" db="EMBL/GenBank/DDBJ databases">
        <title>PCAP assembly of the Caenorhabditis remanei genome.</title>
        <authorList>
            <consortium name="The Caenorhabditis remanei Sequencing Consortium"/>
            <person name="Wilson R.K."/>
        </authorList>
    </citation>
    <scope>NUCLEOTIDE SEQUENCE [LARGE SCALE GENOMIC DNA]</scope>
    <source>
        <strain evidence="7">PB4641</strain>
    </source>
</reference>
<dbReference type="EMBL" id="DS268846">
    <property type="protein sequence ID" value="EFP03766.1"/>
    <property type="molecule type" value="Genomic_DNA"/>
</dbReference>
<feature type="transmembrane region" description="Helical" evidence="5">
    <location>
        <begin position="42"/>
        <end position="61"/>
    </location>
</feature>
<dbReference type="InterPro" id="IPR001841">
    <property type="entry name" value="Znf_RING"/>
</dbReference>
<name>E3NKY7_CAERE</name>
<evidence type="ECO:0000259" key="6">
    <source>
        <dbReference type="PROSITE" id="PS50089"/>
    </source>
</evidence>
<dbReference type="PROSITE" id="PS50089">
    <property type="entry name" value="ZF_RING_2"/>
    <property type="match status" value="1"/>
</dbReference>
<evidence type="ECO:0000313" key="7">
    <source>
        <dbReference type="EMBL" id="EFP03766.1"/>
    </source>
</evidence>
<dbReference type="Pfam" id="PF13639">
    <property type="entry name" value="zf-RING_2"/>
    <property type="match status" value="1"/>
</dbReference>
<evidence type="ECO:0000256" key="3">
    <source>
        <dbReference type="ARBA" id="ARBA00022833"/>
    </source>
</evidence>
<dbReference type="Proteomes" id="UP000008281">
    <property type="component" value="Unassembled WGS sequence"/>
</dbReference>
<dbReference type="Gene3D" id="3.30.40.10">
    <property type="entry name" value="Zinc/RING finger domain, C3HC4 (zinc finger)"/>
    <property type="match status" value="1"/>
</dbReference>
<dbReference type="InterPro" id="IPR017907">
    <property type="entry name" value="Znf_RING_CS"/>
</dbReference>
<dbReference type="InParanoid" id="E3NKY7"/>
<keyword evidence="1" id="KW-0479">Metal-binding</keyword>
<dbReference type="SMART" id="SM00184">
    <property type="entry name" value="RING"/>
    <property type="match status" value="1"/>
</dbReference>
<keyword evidence="5" id="KW-0472">Membrane</keyword>
<protein>
    <recommendedName>
        <fullName evidence="6">RING-type domain-containing protein</fullName>
    </recommendedName>
</protein>
<evidence type="ECO:0000313" key="8">
    <source>
        <dbReference type="Proteomes" id="UP000008281"/>
    </source>
</evidence>
<keyword evidence="8" id="KW-1185">Reference proteome</keyword>
<dbReference type="OrthoDB" id="654191at2759"/>
<feature type="transmembrane region" description="Helical" evidence="5">
    <location>
        <begin position="12"/>
        <end position="30"/>
    </location>
</feature>
<evidence type="ECO:0000256" key="4">
    <source>
        <dbReference type="PROSITE-ProRule" id="PRU00175"/>
    </source>
</evidence>
<sequence length="253" mass="29486">MENERFKGKVLTSLGGILVCMLLEMIYYTLPVDYQTLQTYTLKVSILIFYIELLPIAWRFFTTFGEMYRFSDAILIWVCLILRNYLSTYFHESTSECLLFVICDFYFIWDDRVLMDRKVHVQNIVYVTVEESRSKFAIECSICRMDYCSDDVGRIPLILPQCGHTVCHACAQNLLTHTNHIDCPFCRKYGFSIDVDTFQTNHAILEIIENEKKTAPNSLSSVPSVDWITVVMMSTVSLEFFHNADIQYAMRVL</sequence>
<dbReference type="STRING" id="31234.E3NKY7"/>
<dbReference type="PROSITE" id="PS00518">
    <property type="entry name" value="ZF_RING_1"/>
    <property type="match status" value="1"/>
</dbReference>